<dbReference type="Gene3D" id="3.30.2010.10">
    <property type="entry name" value="Metalloproteases ('zincins'), catalytic domain"/>
    <property type="match status" value="1"/>
</dbReference>
<dbReference type="GO" id="GO:0046872">
    <property type="term" value="F:metal ion binding"/>
    <property type="evidence" value="ECO:0007669"/>
    <property type="project" value="UniProtKB-KW"/>
</dbReference>
<dbReference type="InterPro" id="IPR050083">
    <property type="entry name" value="HtpX_protease"/>
</dbReference>
<sequence length="655" mass="69674">MDFFEAQARAKKRTSRLVVLFILAVLGTILASYIAAVIGLRSAMEQREHRYDRDGYLETVSSMPWWQPKLFFGVSSGVLAIVGIASLAKWSEFSAGGSAVAESVGGRRIAPQTTDLRERRLLNVVEEMAIASGLPVPAVYVLEDEPGINAFAAGLTTNDAVVAVTRGTLDKLNRDELQGVVGHEFSHILNGDMRLNLRLTALLFGILVLGLAGRGILWSMRYAAAGRSRRDKNAGGIVVVILFVGLALLIIGYVGYFFGRLIQAAVSRQREFLADASAVQFTRNPGGLTGALKKIGGYALGSKLQTSKAAAIGHFFFAQSFRSGFTGLWSTHPPLAERIKAIEPQFDGTMFTPPEKVDVEQESFVSAGLHPAKPQPSPAKLEAFSAAAAIATIGALSAEQVSNAGTLLTAVPPRLREATRSVAEAPILLCGVLLDSDPAVRQQQRALVAQHAGPDALAALDQLTPDLRALGAEHKLPLVQLTLPTLRQLPPAELSAFLGTLDELVHADERVSPFEFALQKLLTRGLSLERSPKSAVVQFYSFRALSAEIATVLSALAHCATENPDEARDAFATGAGQLKLLEGPLSFVATSPDYAALDAALEKLAAASLPIKQRTLLACAHVVSANGSVSVAEAELLRAFAATLDCPMPPLAAPR</sequence>
<dbReference type="AlphaFoldDB" id="B1ZPD1"/>
<dbReference type="KEGG" id="ote:Oter_0245"/>
<dbReference type="STRING" id="452637.Oter_0245"/>
<feature type="transmembrane region" description="Helical" evidence="11">
    <location>
        <begin position="17"/>
        <end position="40"/>
    </location>
</feature>
<gene>
    <name evidence="13" type="ordered locus">Oter_0245</name>
</gene>
<evidence type="ECO:0000256" key="5">
    <source>
        <dbReference type="ARBA" id="ARBA00022723"/>
    </source>
</evidence>
<dbReference type="Pfam" id="PF01435">
    <property type="entry name" value="Peptidase_M48"/>
    <property type="match status" value="1"/>
</dbReference>
<dbReference type="RefSeq" id="WP_012373074.1">
    <property type="nucleotide sequence ID" value="NC_010571.1"/>
</dbReference>
<organism evidence="13 14">
    <name type="scientific">Opitutus terrae (strain DSM 11246 / JCM 15787 / PB90-1)</name>
    <dbReference type="NCBI Taxonomy" id="452637"/>
    <lineage>
        <taxon>Bacteria</taxon>
        <taxon>Pseudomonadati</taxon>
        <taxon>Verrucomicrobiota</taxon>
        <taxon>Opitutia</taxon>
        <taxon>Opitutales</taxon>
        <taxon>Opitutaceae</taxon>
        <taxon>Opitutus</taxon>
    </lineage>
</organism>
<evidence type="ECO:0000259" key="12">
    <source>
        <dbReference type="Pfam" id="PF01435"/>
    </source>
</evidence>
<feature type="transmembrane region" description="Helical" evidence="11">
    <location>
        <begin position="237"/>
        <end position="258"/>
    </location>
</feature>
<dbReference type="Proteomes" id="UP000007013">
    <property type="component" value="Chromosome"/>
</dbReference>
<dbReference type="CDD" id="cd07340">
    <property type="entry name" value="M48B_Htpx_like"/>
    <property type="match status" value="1"/>
</dbReference>
<evidence type="ECO:0000256" key="8">
    <source>
        <dbReference type="ARBA" id="ARBA00022989"/>
    </source>
</evidence>
<keyword evidence="7" id="KW-0862">Zinc</keyword>
<feature type="domain" description="Peptidase M48" evidence="12">
    <location>
        <begin position="116"/>
        <end position="343"/>
    </location>
</feature>
<evidence type="ECO:0000256" key="1">
    <source>
        <dbReference type="ARBA" id="ARBA00001947"/>
    </source>
</evidence>
<dbReference type="PANTHER" id="PTHR43221:SF2">
    <property type="entry name" value="PROTEASE HTPX HOMOLOG"/>
    <property type="match status" value="1"/>
</dbReference>
<keyword evidence="14" id="KW-1185">Reference proteome</keyword>
<evidence type="ECO:0000313" key="13">
    <source>
        <dbReference type="EMBL" id="ACB73536.1"/>
    </source>
</evidence>
<evidence type="ECO:0000256" key="2">
    <source>
        <dbReference type="ARBA" id="ARBA00022475"/>
    </source>
</evidence>
<keyword evidence="9" id="KW-0482">Metalloprotease</keyword>
<dbReference type="eggNOG" id="COG0501">
    <property type="taxonomic scope" value="Bacteria"/>
</dbReference>
<protein>
    <submittedName>
        <fullName evidence="13">Peptidase M48 Ste24p</fullName>
    </submittedName>
</protein>
<evidence type="ECO:0000256" key="7">
    <source>
        <dbReference type="ARBA" id="ARBA00022833"/>
    </source>
</evidence>
<name>B1ZPD1_OPITP</name>
<evidence type="ECO:0000256" key="9">
    <source>
        <dbReference type="ARBA" id="ARBA00023049"/>
    </source>
</evidence>
<dbReference type="GO" id="GO:0006508">
    <property type="term" value="P:proteolysis"/>
    <property type="evidence" value="ECO:0007669"/>
    <property type="project" value="UniProtKB-KW"/>
</dbReference>
<keyword evidence="3" id="KW-0645">Protease</keyword>
<reference evidence="13 14" key="1">
    <citation type="journal article" date="2011" name="J. Bacteriol.">
        <title>Genome sequence of the verrucomicrobium Opitutus terrae PB90-1, an abundant inhabitant of rice paddy soil ecosystems.</title>
        <authorList>
            <person name="van Passel M.W."/>
            <person name="Kant R."/>
            <person name="Palva A."/>
            <person name="Copeland A."/>
            <person name="Lucas S."/>
            <person name="Lapidus A."/>
            <person name="Glavina del Rio T."/>
            <person name="Pitluck S."/>
            <person name="Goltsman E."/>
            <person name="Clum A."/>
            <person name="Sun H."/>
            <person name="Schmutz J."/>
            <person name="Larimer F.W."/>
            <person name="Land M.L."/>
            <person name="Hauser L."/>
            <person name="Kyrpides N."/>
            <person name="Mikhailova N."/>
            <person name="Richardson P.P."/>
            <person name="Janssen P.H."/>
            <person name="de Vos W.M."/>
            <person name="Smidt H."/>
        </authorList>
    </citation>
    <scope>NUCLEOTIDE SEQUENCE [LARGE SCALE GENOMIC DNA]</scope>
    <source>
        <strain evidence="14">DSM 11246 / JCM 15787 / PB90-1</strain>
    </source>
</reference>
<accession>B1ZPD1</accession>
<keyword evidence="2" id="KW-1003">Cell membrane</keyword>
<dbReference type="PANTHER" id="PTHR43221">
    <property type="entry name" value="PROTEASE HTPX"/>
    <property type="match status" value="1"/>
</dbReference>
<evidence type="ECO:0000313" key="14">
    <source>
        <dbReference type="Proteomes" id="UP000007013"/>
    </source>
</evidence>
<evidence type="ECO:0000256" key="10">
    <source>
        <dbReference type="ARBA" id="ARBA00023136"/>
    </source>
</evidence>
<keyword evidence="6" id="KW-0378">Hydrolase</keyword>
<evidence type="ECO:0000256" key="11">
    <source>
        <dbReference type="SAM" id="Phobius"/>
    </source>
</evidence>
<evidence type="ECO:0000256" key="3">
    <source>
        <dbReference type="ARBA" id="ARBA00022670"/>
    </source>
</evidence>
<evidence type="ECO:0000256" key="4">
    <source>
        <dbReference type="ARBA" id="ARBA00022692"/>
    </source>
</evidence>
<dbReference type="InterPro" id="IPR001915">
    <property type="entry name" value="Peptidase_M48"/>
</dbReference>
<keyword evidence="4 11" id="KW-0812">Transmembrane</keyword>
<proteinExistence type="predicted"/>
<keyword evidence="8 11" id="KW-1133">Transmembrane helix</keyword>
<keyword evidence="5" id="KW-0479">Metal-binding</keyword>
<comment type="cofactor">
    <cofactor evidence="1">
        <name>Zn(2+)</name>
        <dbReference type="ChEBI" id="CHEBI:29105"/>
    </cofactor>
</comment>
<dbReference type="HOGENOM" id="CLU_024494_0_0_0"/>
<evidence type="ECO:0000256" key="6">
    <source>
        <dbReference type="ARBA" id="ARBA00022801"/>
    </source>
</evidence>
<keyword evidence="10 11" id="KW-0472">Membrane</keyword>
<dbReference type="EMBL" id="CP001032">
    <property type="protein sequence ID" value="ACB73536.1"/>
    <property type="molecule type" value="Genomic_DNA"/>
</dbReference>
<feature type="transmembrane region" description="Helical" evidence="11">
    <location>
        <begin position="195"/>
        <end position="217"/>
    </location>
</feature>
<dbReference type="GO" id="GO:0004222">
    <property type="term" value="F:metalloendopeptidase activity"/>
    <property type="evidence" value="ECO:0007669"/>
    <property type="project" value="InterPro"/>
</dbReference>